<dbReference type="Pfam" id="PF00169">
    <property type="entry name" value="PH"/>
    <property type="match status" value="1"/>
</dbReference>
<keyword evidence="5" id="KW-0442">Lipid degradation</keyword>
<protein>
    <recommendedName>
        <fullName evidence="2">phospholipase D</fullName>
        <ecNumber evidence="2">3.1.4.4</ecNumber>
    </recommendedName>
</protein>
<feature type="compositionally biased region" description="Basic and acidic residues" evidence="7">
    <location>
        <begin position="1718"/>
        <end position="1752"/>
    </location>
</feature>
<dbReference type="SUPFAM" id="SSF56024">
    <property type="entry name" value="Phospholipase D/nuclease"/>
    <property type="match status" value="2"/>
</dbReference>
<dbReference type="InterPro" id="IPR002048">
    <property type="entry name" value="EF_hand_dom"/>
</dbReference>
<dbReference type="STRING" id="1890364.A0A2P6NCH4"/>
<dbReference type="SMART" id="SM00233">
    <property type="entry name" value="PH"/>
    <property type="match status" value="1"/>
</dbReference>
<dbReference type="InterPro" id="IPR015679">
    <property type="entry name" value="PLipase_D_fam"/>
</dbReference>
<feature type="transmembrane region" description="Helical" evidence="8">
    <location>
        <begin position="1462"/>
        <end position="1479"/>
    </location>
</feature>
<feature type="domain" description="PLD phosphodiesterase" evidence="10">
    <location>
        <begin position="1254"/>
        <end position="1281"/>
    </location>
</feature>
<evidence type="ECO:0000313" key="12">
    <source>
        <dbReference type="EMBL" id="PRP81671.1"/>
    </source>
</evidence>
<dbReference type="PROSITE" id="PS50035">
    <property type="entry name" value="PLD"/>
    <property type="match status" value="2"/>
</dbReference>
<dbReference type="FunCoup" id="A0A2P6NCH4">
    <property type="interactions" value="56"/>
</dbReference>
<organism evidence="12 13">
    <name type="scientific">Planoprotostelium fungivorum</name>
    <dbReference type="NCBI Taxonomy" id="1890364"/>
    <lineage>
        <taxon>Eukaryota</taxon>
        <taxon>Amoebozoa</taxon>
        <taxon>Evosea</taxon>
        <taxon>Variosea</taxon>
        <taxon>Cavosteliida</taxon>
        <taxon>Cavosteliaceae</taxon>
        <taxon>Planoprotostelium</taxon>
    </lineage>
</organism>
<feature type="domain" description="PLD phosphodiesterase" evidence="10">
    <location>
        <begin position="832"/>
        <end position="859"/>
    </location>
</feature>
<dbReference type="Gene3D" id="2.30.29.30">
    <property type="entry name" value="Pleckstrin-homology domain (PH domain)/Phosphotyrosine-binding domain (PTB)"/>
    <property type="match status" value="1"/>
</dbReference>
<evidence type="ECO:0000256" key="5">
    <source>
        <dbReference type="ARBA" id="ARBA00022963"/>
    </source>
</evidence>
<dbReference type="Gene3D" id="2.60.270.50">
    <property type="match status" value="1"/>
</dbReference>
<dbReference type="Gene3D" id="3.30.870.10">
    <property type="entry name" value="Endonuclease Chain A"/>
    <property type="match status" value="2"/>
</dbReference>
<dbReference type="EMBL" id="MDYQ01000121">
    <property type="protein sequence ID" value="PRP81671.1"/>
    <property type="molecule type" value="Genomic_DNA"/>
</dbReference>
<dbReference type="Proteomes" id="UP000241769">
    <property type="component" value="Unassembled WGS sequence"/>
</dbReference>
<evidence type="ECO:0000313" key="13">
    <source>
        <dbReference type="Proteomes" id="UP000241769"/>
    </source>
</evidence>
<name>A0A2P6NCH4_9EUKA</name>
<evidence type="ECO:0000256" key="3">
    <source>
        <dbReference type="ARBA" id="ARBA00022737"/>
    </source>
</evidence>
<proteinExistence type="predicted"/>
<dbReference type="PROSITE" id="PS50222">
    <property type="entry name" value="EF_HAND_2"/>
    <property type="match status" value="1"/>
</dbReference>
<dbReference type="GO" id="GO:0009395">
    <property type="term" value="P:phospholipid catabolic process"/>
    <property type="evidence" value="ECO:0007669"/>
    <property type="project" value="TreeGrafter"/>
</dbReference>
<dbReference type="SMART" id="SM00155">
    <property type="entry name" value="PLDc"/>
    <property type="match status" value="2"/>
</dbReference>
<feature type="compositionally biased region" description="Acidic residues" evidence="7">
    <location>
        <begin position="1636"/>
        <end position="1648"/>
    </location>
</feature>
<feature type="domain" description="EF-hand" evidence="11">
    <location>
        <begin position="290"/>
        <end position="325"/>
    </location>
</feature>
<accession>A0A2P6NCH4</accession>
<keyword evidence="8" id="KW-0472">Membrane</keyword>
<keyword evidence="8" id="KW-1133">Transmembrane helix</keyword>
<dbReference type="SUPFAM" id="SSF50729">
    <property type="entry name" value="PH domain-like"/>
    <property type="match status" value="1"/>
</dbReference>
<feature type="region of interest" description="Disordered" evidence="7">
    <location>
        <begin position="388"/>
        <end position="441"/>
    </location>
</feature>
<dbReference type="InterPro" id="IPR001849">
    <property type="entry name" value="PH_domain"/>
</dbReference>
<dbReference type="GO" id="GO:0004630">
    <property type="term" value="F:phospholipase D activity"/>
    <property type="evidence" value="ECO:0007669"/>
    <property type="project" value="UniProtKB-EC"/>
</dbReference>
<feature type="domain" description="PH" evidence="9">
    <location>
        <begin position="607"/>
        <end position="710"/>
    </location>
</feature>
<evidence type="ECO:0000256" key="4">
    <source>
        <dbReference type="ARBA" id="ARBA00022801"/>
    </source>
</evidence>
<keyword evidence="6" id="KW-0443">Lipid metabolism</keyword>
<dbReference type="PANTHER" id="PTHR18896">
    <property type="entry name" value="PHOSPHOLIPASE D"/>
    <property type="match status" value="1"/>
</dbReference>
<dbReference type="SUPFAM" id="SSF47473">
    <property type="entry name" value="EF-hand"/>
    <property type="match status" value="1"/>
</dbReference>
<reference evidence="12 13" key="1">
    <citation type="journal article" date="2018" name="Genome Biol. Evol.">
        <title>Multiple Roots of Fruiting Body Formation in Amoebozoa.</title>
        <authorList>
            <person name="Hillmann F."/>
            <person name="Forbes G."/>
            <person name="Novohradska S."/>
            <person name="Ferling I."/>
            <person name="Riege K."/>
            <person name="Groth M."/>
            <person name="Westermann M."/>
            <person name="Marz M."/>
            <person name="Spaller T."/>
            <person name="Winckler T."/>
            <person name="Schaap P."/>
            <person name="Glockner G."/>
        </authorList>
    </citation>
    <scope>NUCLEOTIDE SEQUENCE [LARGE SCALE GENOMIC DNA]</scope>
    <source>
        <strain evidence="12 13">Jena</strain>
    </source>
</reference>
<keyword evidence="4" id="KW-0378">Hydrolase</keyword>
<evidence type="ECO:0000256" key="1">
    <source>
        <dbReference type="ARBA" id="ARBA00000798"/>
    </source>
</evidence>
<dbReference type="InterPro" id="IPR001736">
    <property type="entry name" value="PLipase_D/transphosphatidylase"/>
</dbReference>
<dbReference type="PROSITE" id="PS50003">
    <property type="entry name" value="PH_DOMAIN"/>
    <property type="match status" value="1"/>
</dbReference>
<feature type="region of interest" description="Disordered" evidence="7">
    <location>
        <begin position="1629"/>
        <end position="1654"/>
    </location>
</feature>
<evidence type="ECO:0000256" key="6">
    <source>
        <dbReference type="ARBA" id="ARBA00023098"/>
    </source>
</evidence>
<dbReference type="PANTHER" id="PTHR18896:SF76">
    <property type="entry name" value="PHOSPHOLIPASE"/>
    <property type="match status" value="1"/>
</dbReference>
<comment type="caution">
    <text evidence="12">The sequence shown here is derived from an EMBL/GenBank/DDBJ whole genome shotgun (WGS) entry which is preliminary data.</text>
</comment>
<evidence type="ECO:0000256" key="8">
    <source>
        <dbReference type="SAM" id="Phobius"/>
    </source>
</evidence>
<sequence>MACLCRILLNFAEERFGVDLTEKWKQDQQKSPENYHSLGHHDSVRSLQEGNAAYYEDPLEDEAHSVVSRARIAGATYRSVEVTIQNKTNLHLEYVQTECYDGKWTAPPAHEIPSMRGITFNSIATRPLGKTSGYIVFQARRRIDDKDHNSEKFSFRWENGVLCGCDFARRSDSPEYVILVHILEGYNAEITFVIKNALRPNIPEKWELDAIKRRTYFSLQELRLIWRSFNEISDGYKEINKAAFVNAFPEFNNELILRSLFSAFAEFESHGDTINFNEFASVLSIMTRGNPREQVELAFNICDVDKSGKLERAEAEVVAKHFSNILNGLGYDAEMYGAPEEVLDNLFQTQHSDLRLFSKPLSSAAKGHKVHTLKEGVRQVGARFLRDLRETTSSERTSTNQGSGKSSGSQKKDELPVPSLGRGPNTNSPKGPRTPRINADISPTMIPKQAKLDMRDSLSKTPKMMNDYGSTGSRTPNFPKTPLLPPKTPNLNAKPRAMRASMTASTAGRQFGSGKQAQTYNPNQKNLKMLQSKWRRTVAVQTGASRSGARELELIVDGLTKEEVLERAAEDSDFVHCFGLFTYFYKRVLEPIEHEMAGEIEVYAQYSPERKGWLMKEKGEDILSKIVQHLGGGLDLRWFVIRDGFLAYYRSEKDITPVNVVSLQGAVVRESGGKESGQFYLKGPNWSRMLYADNRMERKAWVHILRSNIKGVYRFKSFAPIRRECTAKWYIGGAEYYNDLYDQLLEAKERIFIADWFFSPQLYLKRGDPLRAEHRLDYILRKKADEGVMIFVLIWNASQLAFDLRSEFVCEFMNRLHHKNITCISHPNWYPMTWSHHQKFVVVDDEVAFVGGIDLCYNRYDDNRYLLTDITGRNFPGKDYGNLCILTESNGTISEPSSLDRNRQPRMPWHDIHMRVVGDAAKDVATNFIQRWNHAIATGSEVATTVNNQSQTPADTTLLVTMTNNAGGIQLKTKPITSTEIYANDKTSSMPNLVRNRAPAIFLLPKNELRDDNWVDHWHRNRRNSSAALNVSNGVTSPVSRLNEGTEYNKPGTKLSGEYRCTVQVMRSAGVWSAGLAFTERSIYKAYLTAIREAKHFIYIENQYFISSINKMRPKNKILKTLHKRLRLAIANLEQFRVIVVIPVYPAGSLVDIATRYVIKYVYKTIGRQGHSIIEKLKQEFPEVDVSQYISFYALRNHNLNELDQATLDKLAEAAANGEDDQDDREDQIREAHGSNLSLPSQDLEEAQNKVWTEQIYIHAKLMIVDDRIAIIGSANINDRSMRGSRDSEICTYIESEPHDMVDSIMGGAPFKVSPFAHELRMRLWRDYLDVPEEEADYLRDAVSQKSFNTWQGTAKSNTDIYMKVFPDIPDHVRSLSAMSKDSRPRHCLELKKVKGFLIEFPEFFLLDEQMSPTIWNKDLCSLLSVSDDEKLLVQLPASVKCAMVTPMSEDSPEDRHRNKPFILFLVIAVLLVCLWILGNRVPYCSIKEDDNSEHSWHLSGGSWLRMNTEEQRKLQDLAASLRSSIIVAEFWKSVALTGTPEDGEKAKDKPYLVDWSDFLEHVIMDKTSTEGAVLELGIHPTSSMNVHKITDEQKRTLVTVESNEKMFKHWTKKLEHVKYIETFSDSGECPKIEDREEEDDNDDDDDDDHGKKCSISDVTLWNNVGRDRMWSIVFVNHGMFEQRPSDITRLRTQTNLFVLSDSDPIVWHKQKPKQSHKRDERREDDADREHRVREKEEKGDEKEGKKEEKGKKAGGHKAANASKYGKRPDDSVHVRQTRMREILYSFKYSKTVEDKESGRWYTLLSDLKQIADRWS</sequence>
<feature type="region of interest" description="Disordered" evidence="7">
    <location>
        <begin position="1708"/>
        <end position="1775"/>
    </location>
</feature>
<dbReference type="Gene3D" id="1.10.238.10">
    <property type="entry name" value="EF-hand"/>
    <property type="match status" value="1"/>
</dbReference>
<dbReference type="CDD" id="cd00051">
    <property type="entry name" value="EFh"/>
    <property type="match status" value="1"/>
</dbReference>
<dbReference type="OrthoDB" id="14911at2759"/>
<feature type="compositionally biased region" description="Low complexity" evidence="7">
    <location>
        <begin position="394"/>
        <end position="409"/>
    </location>
</feature>
<keyword evidence="13" id="KW-1185">Reference proteome</keyword>
<comment type="catalytic activity">
    <reaction evidence="1">
        <text>a 1,2-diacyl-sn-glycero-3-phosphocholine + H2O = a 1,2-diacyl-sn-glycero-3-phosphate + choline + H(+)</text>
        <dbReference type="Rhea" id="RHEA:14445"/>
        <dbReference type="ChEBI" id="CHEBI:15354"/>
        <dbReference type="ChEBI" id="CHEBI:15377"/>
        <dbReference type="ChEBI" id="CHEBI:15378"/>
        <dbReference type="ChEBI" id="CHEBI:57643"/>
        <dbReference type="ChEBI" id="CHEBI:58608"/>
        <dbReference type="EC" id="3.1.4.4"/>
    </reaction>
</comment>
<keyword evidence="8" id="KW-0812">Transmembrane</keyword>
<dbReference type="CDD" id="cd09141">
    <property type="entry name" value="PLDc_vPLD1_2_yPLD_like_2"/>
    <property type="match status" value="1"/>
</dbReference>
<dbReference type="InterPro" id="IPR011992">
    <property type="entry name" value="EF-hand-dom_pair"/>
</dbReference>
<dbReference type="Pfam" id="PF00614">
    <property type="entry name" value="PLDc"/>
    <property type="match status" value="2"/>
</dbReference>
<gene>
    <name evidence="12" type="ORF">PROFUN_01178</name>
</gene>
<evidence type="ECO:0000256" key="2">
    <source>
        <dbReference type="ARBA" id="ARBA00012027"/>
    </source>
</evidence>
<evidence type="ECO:0000259" key="9">
    <source>
        <dbReference type="PROSITE" id="PS50003"/>
    </source>
</evidence>
<dbReference type="InParanoid" id="A0A2P6NCH4"/>
<evidence type="ECO:0000259" key="10">
    <source>
        <dbReference type="PROSITE" id="PS50035"/>
    </source>
</evidence>
<dbReference type="EC" id="3.1.4.4" evidence="2"/>
<dbReference type="InterPro" id="IPR011993">
    <property type="entry name" value="PH-like_dom_sf"/>
</dbReference>
<evidence type="ECO:0000256" key="7">
    <source>
        <dbReference type="SAM" id="MobiDB-lite"/>
    </source>
</evidence>
<feature type="region of interest" description="Disordered" evidence="7">
    <location>
        <begin position="468"/>
        <end position="493"/>
    </location>
</feature>
<evidence type="ECO:0000259" key="11">
    <source>
        <dbReference type="PROSITE" id="PS50222"/>
    </source>
</evidence>
<dbReference type="GO" id="GO:0005509">
    <property type="term" value="F:calcium ion binding"/>
    <property type="evidence" value="ECO:0007669"/>
    <property type="project" value="InterPro"/>
</dbReference>
<keyword evidence="3" id="KW-0677">Repeat</keyword>